<dbReference type="InterPro" id="IPR004372">
    <property type="entry name" value="Ac/propionate_kinase"/>
</dbReference>
<feature type="binding site" evidence="6">
    <location>
        <position position="378"/>
    </location>
    <ligand>
        <name>Mg(2+)</name>
        <dbReference type="ChEBI" id="CHEBI:18420"/>
    </ligand>
</feature>
<dbReference type="InterPro" id="IPR043129">
    <property type="entry name" value="ATPase_NBD"/>
</dbReference>
<dbReference type="InterPro" id="IPR000890">
    <property type="entry name" value="Aliphatic_acid_kin_short-chain"/>
</dbReference>
<dbReference type="EC" id="2.7.2.1" evidence="6"/>
<dbReference type="GO" id="GO:0006085">
    <property type="term" value="P:acetyl-CoA biosynthetic process"/>
    <property type="evidence" value="ECO:0007669"/>
    <property type="project" value="UniProtKB-UniRule"/>
</dbReference>
<feature type="binding site" evidence="6">
    <location>
        <position position="7"/>
    </location>
    <ligand>
        <name>Mg(2+)</name>
        <dbReference type="ChEBI" id="CHEBI:18420"/>
    </ligand>
</feature>
<evidence type="ECO:0000256" key="5">
    <source>
        <dbReference type="ARBA" id="ARBA00022840"/>
    </source>
</evidence>
<dbReference type="PROSITE" id="PS01075">
    <property type="entry name" value="ACETATE_KINASE_1"/>
    <property type="match status" value="1"/>
</dbReference>
<dbReference type="Pfam" id="PF00871">
    <property type="entry name" value="Acetate_kinase"/>
    <property type="match status" value="1"/>
</dbReference>
<gene>
    <name evidence="6" type="primary">ackA</name>
    <name evidence="8" type="ORF">G3M56_011855</name>
</gene>
<keyword evidence="6" id="KW-0479">Metal-binding</keyword>
<comment type="caution">
    <text evidence="6">Lacks conserved residue(s) required for the propagation of feature annotation.</text>
</comment>
<evidence type="ECO:0000313" key="9">
    <source>
        <dbReference type="Proteomes" id="UP000475117"/>
    </source>
</evidence>
<feature type="site" description="Transition state stabilizer" evidence="6">
    <location>
        <position position="234"/>
    </location>
</feature>
<feature type="binding site" evidence="6">
    <location>
        <begin position="324"/>
        <end position="328"/>
    </location>
    <ligand>
        <name>ATP</name>
        <dbReference type="ChEBI" id="CHEBI:30616"/>
    </ligand>
</feature>
<feature type="binding site" evidence="6">
    <location>
        <begin position="276"/>
        <end position="278"/>
    </location>
    <ligand>
        <name>ATP</name>
        <dbReference type="ChEBI" id="CHEBI:30616"/>
    </ligand>
</feature>
<evidence type="ECO:0000256" key="4">
    <source>
        <dbReference type="ARBA" id="ARBA00022777"/>
    </source>
</evidence>
<dbReference type="GO" id="GO:0008776">
    <property type="term" value="F:acetate kinase activity"/>
    <property type="evidence" value="ECO:0007669"/>
    <property type="project" value="UniProtKB-UniRule"/>
</dbReference>
<keyword evidence="6" id="KW-0963">Cytoplasm</keyword>
<reference evidence="8 9" key="1">
    <citation type="submission" date="2020-12" db="EMBL/GenBank/DDBJ databases">
        <title>Sulforoseuscoccus oceanibium gen. nov., sp. nov., a representative of the phylum Verrucomicrobia with special cytoplasmic membrane, and proposal of Sulforoseuscoccusaceae fam. nov.</title>
        <authorList>
            <person name="Xi F."/>
        </authorList>
    </citation>
    <scope>NUCLEOTIDE SEQUENCE [LARGE SCALE GENOMIC DNA]</scope>
    <source>
        <strain evidence="8 9">T37</strain>
    </source>
</reference>
<comment type="similarity">
    <text evidence="1 6 7">Belongs to the acetokinase family.</text>
</comment>
<dbReference type="HAMAP" id="MF_00020">
    <property type="entry name" value="Acetate_kinase"/>
    <property type="match status" value="1"/>
</dbReference>
<dbReference type="PANTHER" id="PTHR21060">
    <property type="entry name" value="ACETATE KINASE"/>
    <property type="match status" value="1"/>
</dbReference>
<comment type="pathway">
    <text evidence="6">Metabolic intermediate biosynthesis; acetyl-CoA biosynthesis; acetyl-CoA from acetate: step 1/2.</text>
</comment>
<keyword evidence="9" id="KW-1185">Reference proteome</keyword>
<dbReference type="PANTHER" id="PTHR21060:SF15">
    <property type="entry name" value="ACETATE KINASE-RELATED"/>
    <property type="match status" value="1"/>
</dbReference>
<keyword evidence="4 6" id="KW-0418">Kinase</keyword>
<comment type="catalytic activity">
    <reaction evidence="6">
        <text>acetate + ATP = acetyl phosphate + ADP</text>
        <dbReference type="Rhea" id="RHEA:11352"/>
        <dbReference type="ChEBI" id="CHEBI:22191"/>
        <dbReference type="ChEBI" id="CHEBI:30089"/>
        <dbReference type="ChEBI" id="CHEBI:30616"/>
        <dbReference type="ChEBI" id="CHEBI:456216"/>
        <dbReference type="EC" id="2.7.2.1"/>
    </reaction>
</comment>
<comment type="cofactor">
    <cofactor evidence="6">
        <name>Mg(2+)</name>
        <dbReference type="ChEBI" id="CHEBI:18420"/>
    </cofactor>
    <cofactor evidence="6">
        <name>Mn(2+)</name>
        <dbReference type="ChEBI" id="CHEBI:29035"/>
    </cofactor>
    <text evidence="6">Mg(2+). Can also accept Mn(2+).</text>
</comment>
<dbReference type="Proteomes" id="UP000475117">
    <property type="component" value="Chromosome"/>
</dbReference>
<dbReference type="EMBL" id="CP066776">
    <property type="protein sequence ID" value="QQL44568.1"/>
    <property type="molecule type" value="Genomic_DNA"/>
</dbReference>
<dbReference type="KEGG" id="soa:G3M56_011855"/>
<comment type="function">
    <text evidence="6">Catalyzes the formation of acetyl phosphate from acetate and ATP. Can also catalyze the reverse reaction.</text>
</comment>
<name>A0A6B3L2Y0_9BACT</name>
<evidence type="ECO:0000256" key="6">
    <source>
        <dbReference type="HAMAP-Rule" id="MF_00020"/>
    </source>
</evidence>
<accession>A0A6B3L2Y0</accession>
<organism evidence="8 9">
    <name type="scientific">Sulfuriroseicoccus oceanibius</name>
    <dbReference type="NCBI Taxonomy" id="2707525"/>
    <lineage>
        <taxon>Bacteria</taxon>
        <taxon>Pseudomonadati</taxon>
        <taxon>Verrucomicrobiota</taxon>
        <taxon>Verrucomicrobiia</taxon>
        <taxon>Verrucomicrobiales</taxon>
        <taxon>Verrucomicrobiaceae</taxon>
        <taxon>Sulfuriroseicoccus</taxon>
    </lineage>
</organism>
<evidence type="ECO:0000256" key="2">
    <source>
        <dbReference type="ARBA" id="ARBA00022679"/>
    </source>
</evidence>
<evidence type="ECO:0000313" key="8">
    <source>
        <dbReference type="EMBL" id="QQL44568.1"/>
    </source>
</evidence>
<dbReference type="InterPro" id="IPR023865">
    <property type="entry name" value="Aliphatic_acid_kinase_CS"/>
</dbReference>
<dbReference type="AlphaFoldDB" id="A0A6B3L2Y0"/>
<keyword evidence="6" id="KW-0460">Magnesium</keyword>
<dbReference type="RefSeq" id="WP_164363784.1">
    <property type="nucleotide sequence ID" value="NZ_CP066776.1"/>
</dbReference>
<comment type="subcellular location">
    <subcellularLocation>
        <location evidence="6">Cytoplasm</location>
    </subcellularLocation>
</comment>
<comment type="subunit">
    <text evidence="6">Homodimer.</text>
</comment>
<proteinExistence type="inferred from homology"/>
<dbReference type="GO" id="GO:0000287">
    <property type="term" value="F:magnesium ion binding"/>
    <property type="evidence" value="ECO:0007669"/>
    <property type="project" value="UniProtKB-UniRule"/>
</dbReference>
<dbReference type="PIRSF" id="PIRSF000722">
    <property type="entry name" value="Acetate_prop_kin"/>
    <property type="match status" value="1"/>
</dbReference>
<dbReference type="GO" id="GO:0005737">
    <property type="term" value="C:cytoplasm"/>
    <property type="evidence" value="ECO:0007669"/>
    <property type="project" value="UniProtKB-SubCell"/>
</dbReference>
<protein>
    <recommendedName>
        <fullName evidence="6">Acetate kinase</fullName>
        <ecNumber evidence="6">2.7.2.1</ecNumber>
    </recommendedName>
    <alternativeName>
        <fullName evidence="6">Acetokinase</fullName>
    </alternativeName>
</protein>
<feature type="binding site" evidence="6">
    <location>
        <position position="14"/>
    </location>
    <ligand>
        <name>ATP</name>
        <dbReference type="ChEBI" id="CHEBI:30616"/>
    </ligand>
</feature>
<keyword evidence="2 6" id="KW-0808">Transferase</keyword>
<feature type="site" description="Transition state stabilizer" evidence="6">
    <location>
        <position position="155"/>
    </location>
</feature>
<dbReference type="Gene3D" id="3.30.420.40">
    <property type="match status" value="2"/>
</dbReference>
<keyword evidence="3 6" id="KW-0547">Nucleotide-binding</keyword>
<evidence type="ECO:0000256" key="3">
    <source>
        <dbReference type="ARBA" id="ARBA00022741"/>
    </source>
</evidence>
<evidence type="ECO:0000256" key="1">
    <source>
        <dbReference type="ARBA" id="ARBA00008748"/>
    </source>
</evidence>
<dbReference type="GO" id="GO:0005524">
    <property type="term" value="F:ATP binding"/>
    <property type="evidence" value="ECO:0007669"/>
    <property type="project" value="UniProtKB-KW"/>
</dbReference>
<dbReference type="PRINTS" id="PR00471">
    <property type="entry name" value="ACETATEKNASE"/>
</dbReference>
<dbReference type="SUPFAM" id="SSF53067">
    <property type="entry name" value="Actin-like ATPase domain"/>
    <property type="match status" value="2"/>
</dbReference>
<dbReference type="GO" id="GO:0006083">
    <property type="term" value="P:acetate metabolic process"/>
    <property type="evidence" value="ECO:0007669"/>
    <property type="project" value="TreeGrafter"/>
</dbReference>
<evidence type="ECO:0000256" key="7">
    <source>
        <dbReference type="RuleBase" id="RU003835"/>
    </source>
</evidence>
<keyword evidence="5 6" id="KW-0067">ATP-binding</keyword>
<sequence>MRILIANLGSTSFKYRLYRVEGGTESVVASGGYERVTDYADVIRQALDALVADGAVDEPSQIDAVGFKTVLGKDLSGCVDADDSVIAALEGFAAVAPAHNPPYAEGIRQFQHLLPQARLIALFETAFYQWVPEAATWYAVPKTWHDAGIRRYGFHGASHKFIAERSAELLGRDDVAKVARGLYTDGPREVAGAPLRVISFHLGGSSSVTAIRNGVAIGTSMGFSPQSGLPQNNRVGDLDSGALPYALKTFGITLDEAERVLTKESGLLGVSGVSNDLRDVRAAADDGNADAQRAIELLVHSARQWASSFLFDLGGLDALVFTAGIGEHNAWLRDAICRGLEGFGVEIDPKRNADCRGGEAVVSSDASKVRVLVIPANEELVLVREVQRKVAGCATCK</sequence>
<dbReference type="UniPathway" id="UPA00340">
    <property type="reaction ID" value="UER00458"/>
</dbReference>